<dbReference type="AlphaFoldDB" id="A0A2P6CCW8"/>
<dbReference type="Gene3D" id="3.30.1330.60">
    <property type="entry name" value="OmpA-like domain"/>
    <property type="match status" value="1"/>
</dbReference>
<feature type="domain" description="OmpA-like" evidence="3">
    <location>
        <begin position="80"/>
        <end position="219"/>
    </location>
</feature>
<dbReference type="CDD" id="cd07185">
    <property type="entry name" value="OmpA_C-like"/>
    <property type="match status" value="1"/>
</dbReference>
<keyword evidence="2" id="KW-0812">Transmembrane</keyword>
<reference evidence="4 5" key="1">
    <citation type="submission" date="2016-12" db="EMBL/GenBank/DDBJ databases">
        <title>Trade-off between light-utilization and light-protection in marine flavobacteria.</title>
        <authorList>
            <person name="Kumagai Y."/>
            <person name="Yoshizawa S."/>
            <person name="Kogure K."/>
            <person name="Iwasaki W."/>
        </authorList>
    </citation>
    <scope>NUCLEOTIDE SEQUENCE [LARGE SCALE GENOMIC DNA]</scope>
    <source>
        <strain evidence="4 5">KCTC 12100</strain>
    </source>
</reference>
<protein>
    <submittedName>
        <fullName evidence="4">Chemotaxis protein MotB</fullName>
    </submittedName>
</protein>
<proteinExistence type="predicted"/>
<evidence type="ECO:0000256" key="1">
    <source>
        <dbReference type="PROSITE-ProRule" id="PRU00473"/>
    </source>
</evidence>
<feature type="transmembrane region" description="Helical" evidence="2">
    <location>
        <begin position="18"/>
        <end position="37"/>
    </location>
</feature>
<keyword evidence="2" id="KW-1133">Transmembrane helix</keyword>
<keyword evidence="5" id="KW-1185">Reference proteome</keyword>
<name>A0A2P6CCW8_9FLAO</name>
<dbReference type="PANTHER" id="PTHR30329:SF21">
    <property type="entry name" value="LIPOPROTEIN YIAD-RELATED"/>
    <property type="match status" value="1"/>
</dbReference>
<sequence>MDFSEEKTNQFDLSTGDLMASLLMVFVLCLIGTMLQLQEEFDDKSKVAERYKELQSQIYIDLQEEFKDDLKEWGAEIDKEQLIFRFTEPDILFRVGRSEVKQEFKDILQSFFPRYIKVLSGKIYKDHIEEIRVEGHTSLEGQNNMTDQQAYFYNMKLSQDRTRSVLSFVLEQLDENVYQWTKLRTTANGLSSVKPIAENDTEANRKLNRRVEFRIKTDAEQQIREMLLYGEH</sequence>
<dbReference type="InterPro" id="IPR006665">
    <property type="entry name" value="OmpA-like"/>
</dbReference>
<dbReference type="PANTHER" id="PTHR30329">
    <property type="entry name" value="STATOR ELEMENT OF FLAGELLAR MOTOR COMPLEX"/>
    <property type="match status" value="1"/>
</dbReference>
<comment type="caution">
    <text evidence="4">The sequence shown here is derived from an EMBL/GenBank/DDBJ whole genome shotgun (WGS) entry which is preliminary data.</text>
</comment>
<dbReference type="RefSeq" id="WP_105048420.1">
    <property type="nucleotide sequence ID" value="NZ_CP150661.1"/>
</dbReference>
<keyword evidence="1 2" id="KW-0472">Membrane</keyword>
<evidence type="ECO:0000256" key="2">
    <source>
        <dbReference type="SAM" id="Phobius"/>
    </source>
</evidence>
<dbReference type="EMBL" id="MSCK01000001">
    <property type="protein sequence ID" value="PQJ72756.1"/>
    <property type="molecule type" value="Genomic_DNA"/>
</dbReference>
<dbReference type="PROSITE" id="PS51123">
    <property type="entry name" value="OMPA_2"/>
    <property type="match status" value="1"/>
</dbReference>
<evidence type="ECO:0000259" key="3">
    <source>
        <dbReference type="PROSITE" id="PS51123"/>
    </source>
</evidence>
<evidence type="ECO:0000313" key="4">
    <source>
        <dbReference type="EMBL" id="PQJ72756.1"/>
    </source>
</evidence>
<dbReference type="InterPro" id="IPR036737">
    <property type="entry name" value="OmpA-like_sf"/>
</dbReference>
<dbReference type="SUPFAM" id="SSF103088">
    <property type="entry name" value="OmpA-like"/>
    <property type="match status" value="1"/>
</dbReference>
<dbReference type="InterPro" id="IPR050330">
    <property type="entry name" value="Bact_OuterMem_StrucFunc"/>
</dbReference>
<dbReference type="Proteomes" id="UP000247345">
    <property type="component" value="Unassembled WGS sequence"/>
</dbReference>
<accession>A0A2P6CCW8</accession>
<dbReference type="OrthoDB" id="9782229at2"/>
<organism evidence="4 5">
    <name type="scientific">Polaribacter butkevichii</name>
    <dbReference type="NCBI Taxonomy" id="218490"/>
    <lineage>
        <taxon>Bacteria</taxon>
        <taxon>Pseudomonadati</taxon>
        <taxon>Bacteroidota</taxon>
        <taxon>Flavobacteriia</taxon>
        <taxon>Flavobacteriales</taxon>
        <taxon>Flavobacteriaceae</taxon>
    </lineage>
</organism>
<evidence type="ECO:0000313" key="5">
    <source>
        <dbReference type="Proteomes" id="UP000247345"/>
    </source>
</evidence>
<gene>
    <name evidence="4" type="ORF">BTO14_05570</name>
</gene>
<dbReference type="GO" id="GO:0016020">
    <property type="term" value="C:membrane"/>
    <property type="evidence" value="ECO:0007669"/>
    <property type="project" value="UniProtKB-UniRule"/>
</dbReference>